<gene>
    <name evidence="2" type="ORF">D915_010325</name>
</gene>
<proteinExistence type="predicted"/>
<evidence type="ECO:0000313" key="3">
    <source>
        <dbReference type="Proteomes" id="UP000230066"/>
    </source>
</evidence>
<evidence type="ECO:0000256" key="1">
    <source>
        <dbReference type="SAM" id="Phobius"/>
    </source>
</evidence>
<comment type="caution">
    <text evidence="2">The sequence shown here is derived from an EMBL/GenBank/DDBJ whole genome shotgun (WGS) entry which is preliminary data.</text>
</comment>
<dbReference type="EMBL" id="JXXN02007968">
    <property type="protein sequence ID" value="THD18924.1"/>
    <property type="molecule type" value="Genomic_DNA"/>
</dbReference>
<dbReference type="AlphaFoldDB" id="A0A4E0QWR9"/>
<keyword evidence="1" id="KW-0812">Transmembrane</keyword>
<sequence>MGISYEPEYRRTKHRSNNENKINQVVYIYMYTKRFMFTQYILIVKVVHRMMRSIGICSCLLIVIVLTHTVVGKGGYGDNYGEFSS</sequence>
<evidence type="ECO:0000313" key="2">
    <source>
        <dbReference type="EMBL" id="THD18924.1"/>
    </source>
</evidence>
<organism evidence="2 3">
    <name type="scientific">Fasciola hepatica</name>
    <name type="common">Liver fluke</name>
    <dbReference type="NCBI Taxonomy" id="6192"/>
    <lineage>
        <taxon>Eukaryota</taxon>
        <taxon>Metazoa</taxon>
        <taxon>Spiralia</taxon>
        <taxon>Lophotrochozoa</taxon>
        <taxon>Platyhelminthes</taxon>
        <taxon>Trematoda</taxon>
        <taxon>Digenea</taxon>
        <taxon>Plagiorchiida</taxon>
        <taxon>Echinostomata</taxon>
        <taxon>Echinostomatoidea</taxon>
        <taxon>Fasciolidae</taxon>
        <taxon>Fasciola</taxon>
    </lineage>
</organism>
<keyword evidence="1" id="KW-1133">Transmembrane helix</keyword>
<reference evidence="2" key="1">
    <citation type="submission" date="2019-03" db="EMBL/GenBank/DDBJ databases">
        <title>Improved annotation for the trematode Fasciola hepatica.</title>
        <authorList>
            <person name="Choi Y.-J."/>
            <person name="Martin J."/>
            <person name="Mitreva M."/>
        </authorList>
    </citation>
    <scope>NUCLEOTIDE SEQUENCE [LARGE SCALE GENOMIC DNA]</scope>
</reference>
<keyword evidence="1" id="KW-0472">Membrane</keyword>
<feature type="transmembrane region" description="Helical" evidence="1">
    <location>
        <begin position="54"/>
        <end position="71"/>
    </location>
</feature>
<accession>A0A4E0QWR9</accession>
<dbReference type="Proteomes" id="UP000230066">
    <property type="component" value="Unassembled WGS sequence"/>
</dbReference>
<keyword evidence="3" id="KW-1185">Reference proteome</keyword>
<name>A0A4E0QWR9_FASHE</name>
<protein>
    <submittedName>
        <fullName evidence="2">Uncharacterized protein</fullName>
    </submittedName>
</protein>